<reference evidence="3 4" key="1">
    <citation type="submission" date="2020-10" db="EMBL/GenBank/DDBJ databases">
        <title>Phylogeny of dyella-like bacteria.</title>
        <authorList>
            <person name="Fu J."/>
        </authorList>
    </citation>
    <scope>NUCLEOTIDE SEQUENCE [LARGE SCALE GENOMIC DNA]</scope>
    <source>
        <strain evidence="3 4">Gsoil3046</strain>
    </source>
</reference>
<keyword evidence="1" id="KW-0732">Signal</keyword>
<keyword evidence="4" id="KW-1185">Reference proteome</keyword>
<evidence type="ECO:0000256" key="1">
    <source>
        <dbReference type="SAM" id="SignalP"/>
    </source>
</evidence>
<evidence type="ECO:0000313" key="3">
    <source>
        <dbReference type="EMBL" id="MFK2905906.1"/>
    </source>
</evidence>
<evidence type="ECO:0000313" key="4">
    <source>
        <dbReference type="Proteomes" id="UP001620460"/>
    </source>
</evidence>
<feature type="chain" id="PRO_5046363310" evidence="1">
    <location>
        <begin position="33"/>
        <end position="177"/>
    </location>
</feature>
<sequence>MNPNNSIKRPFALLASGVLLLLVIPNSAAAQAACPPGMIPYGTGTDVSSCGPDGSQNQGTNASTSIAPAPIWQSRWGAIATYAPTGVLGVSTYLPTRDQAIQSAIADCKAKGGPTCKLEVAYDNECAAVVVGSTGYNVAADPTLGGAIDSGMETCRSSGAEGCHTYYSACSLPVRVR</sequence>
<dbReference type="Proteomes" id="UP001620460">
    <property type="component" value="Unassembled WGS sequence"/>
</dbReference>
<organism evidence="3 4">
    <name type="scientific">Dyella ginsengisoli</name>
    <dbReference type="NCBI Taxonomy" id="363848"/>
    <lineage>
        <taxon>Bacteria</taxon>
        <taxon>Pseudomonadati</taxon>
        <taxon>Pseudomonadota</taxon>
        <taxon>Gammaproteobacteria</taxon>
        <taxon>Lysobacterales</taxon>
        <taxon>Rhodanobacteraceae</taxon>
        <taxon>Dyella</taxon>
    </lineage>
</organism>
<accession>A0ABW8K0E9</accession>
<proteinExistence type="predicted"/>
<feature type="signal peptide" evidence="1">
    <location>
        <begin position="1"/>
        <end position="32"/>
    </location>
</feature>
<dbReference type="EMBL" id="JADIKM010000006">
    <property type="protein sequence ID" value="MFK2905906.1"/>
    <property type="molecule type" value="Genomic_DNA"/>
</dbReference>
<dbReference type="InterPro" id="IPR025240">
    <property type="entry name" value="DUF4189"/>
</dbReference>
<feature type="domain" description="DUF4189" evidence="2">
    <location>
        <begin position="76"/>
        <end position="170"/>
    </location>
</feature>
<comment type="caution">
    <text evidence="3">The sequence shown here is derived from an EMBL/GenBank/DDBJ whole genome shotgun (WGS) entry which is preliminary data.</text>
</comment>
<dbReference type="Pfam" id="PF13827">
    <property type="entry name" value="DUF4189"/>
    <property type="match status" value="1"/>
</dbReference>
<name>A0ABW8K0E9_9GAMM</name>
<evidence type="ECO:0000259" key="2">
    <source>
        <dbReference type="Pfam" id="PF13827"/>
    </source>
</evidence>
<dbReference type="RefSeq" id="WP_404635757.1">
    <property type="nucleotide sequence ID" value="NZ_JADIKM010000006.1"/>
</dbReference>
<gene>
    <name evidence="3" type="ORF">ISP17_18240</name>
</gene>
<protein>
    <submittedName>
        <fullName evidence="3">DUF4189 domain-containing protein</fullName>
    </submittedName>
</protein>